<protein>
    <submittedName>
        <fullName evidence="1">Uncharacterized protein</fullName>
    </submittedName>
</protein>
<proteinExistence type="predicted"/>
<dbReference type="EMBL" id="JASBWU010000009">
    <property type="protein sequence ID" value="KAJ9119105.1"/>
    <property type="molecule type" value="Genomic_DNA"/>
</dbReference>
<evidence type="ECO:0000313" key="1">
    <source>
        <dbReference type="EMBL" id="KAJ9119105.1"/>
    </source>
</evidence>
<accession>A0ACC2X672</accession>
<evidence type="ECO:0000313" key="2">
    <source>
        <dbReference type="Proteomes" id="UP001243375"/>
    </source>
</evidence>
<gene>
    <name evidence="1" type="ORF">QFC22_003596</name>
</gene>
<keyword evidence="2" id="KW-1185">Reference proteome</keyword>
<dbReference type="Proteomes" id="UP001243375">
    <property type="component" value="Unassembled WGS sequence"/>
</dbReference>
<reference evidence="1" key="1">
    <citation type="submission" date="2023-04" db="EMBL/GenBank/DDBJ databases">
        <title>Draft Genome sequencing of Naganishia species isolated from polar environments using Oxford Nanopore Technology.</title>
        <authorList>
            <person name="Leo P."/>
            <person name="Venkateswaran K."/>
        </authorList>
    </citation>
    <scope>NUCLEOTIDE SEQUENCE</scope>
    <source>
        <strain evidence="1">MNA-CCFEE 5425</strain>
    </source>
</reference>
<organism evidence="1 2">
    <name type="scientific">Naganishia vaughanmartiniae</name>
    <dbReference type="NCBI Taxonomy" id="1424756"/>
    <lineage>
        <taxon>Eukaryota</taxon>
        <taxon>Fungi</taxon>
        <taxon>Dikarya</taxon>
        <taxon>Basidiomycota</taxon>
        <taxon>Agaricomycotina</taxon>
        <taxon>Tremellomycetes</taxon>
        <taxon>Filobasidiales</taxon>
        <taxon>Filobasidiaceae</taxon>
        <taxon>Naganishia</taxon>
    </lineage>
</organism>
<sequence>MTLKIAIAQTSPFNGANEIRTEDLETPAFNVFSNIAQNLSVISRTAEVAKHGGSELVVFPEYFTQGSLDGRSYLAEPAKWILEYLQQLARRLGISIAGTIVELEDSNGTASQPQISPFLPSDDDNAGRQSWKQYISREYPETFEIDGTADISSTNIDHHRSNDEKDIPNSSSLSDAAASTESAGKPRQKKLINVAYFFQAGTGEVIGRYVKKNLWISERFVGLLYSHLHTYQATPITPSPETNREYLHPGTDDHAVFTWNGITVGFLICWDLAHPLAAQELAKQGVDLVLVPTYWLATDSQPPSDPFDPPEDYEYNLVQSLSYTRAFETETVLVMCNAGPGAAPGLMGGSGVWMPFKGKLKGRDLTSHRRGTGGGGGDDGTELSGYEVDLGLLSVARQTYKIREDWKAQLET</sequence>
<name>A0ACC2X672_9TREE</name>
<comment type="caution">
    <text evidence="1">The sequence shown here is derived from an EMBL/GenBank/DDBJ whole genome shotgun (WGS) entry which is preliminary data.</text>
</comment>